<name>A0A343DSC6_9CRUS</name>
<evidence type="ECO:0000256" key="17">
    <source>
        <dbReference type="ARBA" id="ARBA00049551"/>
    </source>
</evidence>
<keyword evidence="14 18" id="KW-0830">Ubiquinone</keyword>
<keyword evidence="6" id="KW-0813">Transport</keyword>
<gene>
    <name evidence="21" type="primary">ND2</name>
</gene>
<dbReference type="Pfam" id="PF00361">
    <property type="entry name" value="Proton_antipo_M"/>
    <property type="match status" value="1"/>
</dbReference>
<dbReference type="EMBL" id="KY038053">
    <property type="protein sequence ID" value="ASC43033.1"/>
    <property type="molecule type" value="Genomic_DNA"/>
</dbReference>
<evidence type="ECO:0000256" key="5">
    <source>
        <dbReference type="ARBA" id="ARBA00021008"/>
    </source>
</evidence>
<keyword evidence="10 18" id="KW-1278">Translocase</keyword>
<dbReference type="InterPro" id="IPR001750">
    <property type="entry name" value="ND/Mrp_TM"/>
</dbReference>
<evidence type="ECO:0000313" key="21">
    <source>
        <dbReference type="EMBL" id="ASC43033.1"/>
    </source>
</evidence>
<comment type="subcellular location">
    <subcellularLocation>
        <location evidence="2 18">Mitochondrion inner membrane</location>
        <topology evidence="2 18">Multi-pass membrane protein</topology>
    </subcellularLocation>
</comment>
<evidence type="ECO:0000256" key="14">
    <source>
        <dbReference type="ARBA" id="ARBA00023075"/>
    </source>
</evidence>
<dbReference type="EC" id="7.1.1.2" evidence="4 18"/>
<feature type="transmembrane region" description="Helical" evidence="18">
    <location>
        <begin position="271"/>
        <end position="291"/>
    </location>
</feature>
<dbReference type="CTD" id="4536"/>
<evidence type="ECO:0000256" key="6">
    <source>
        <dbReference type="ARBA" id="ARBA00022448"/>
    </source>
</evidence>
<evidence type="ECO:0000256" key="7">
    <source>
        <dbReference type="ARBA" id="ARBA00022660"/>
    </source>
</evidence>
<dbReference type="AlphaFoldDB" id="A0A343DSC6"/>
<feature type="transmembrane region" description="Helical" evidence="18">
    <location>
        <begin position="69"/>
        <end position="96"/>
    </location>
</feature>
<feature type="transmembrane region" description="Helical" evidence="18">
    <location>
        <begin position="116"/>
        <end position="138"/>
    </location>
</feature>
<evidence type="ECO:0000256" key="12">
    <source>
        <dbReference type="ARBA" id="ARBA00022989"/>
    </source>
</evidence>
<feature type="domain" description="NADH:quinone oxidoreductase/Mrp antiporter transmembrane" evidence="20">
    <location>
        <begin position="26"/>
        <end position="276"/>
    </location>
</feature>
<dbReference type="PANTHER" id="PTHR46552:SF1">
    <property type="entry name" value="NADH-UBIQUINONE OXIDOREDUCTASE CHAIN 2"/>
    <property type="match status" value="1"/>
</dbReference>
<evidence type="ECO:0000256" key="4">
    <source>
        <dbReference type="ARBA" id="ARBA00012944"/>
    </source>
</evidence>
<proteinExistence type="inferred from homology"/>
<evidence type="ECO:0000256" key="8">
    <source>
        <dbReference type="ARBA" id="ARBA00022692"/>
    </source>
</evidence>
<evidence type="ECO:0000256" key="11">
    <source>
        <dbReference type="ARBA" id="ARBA00022982"/>
    </source>
</evidence>
<comment type="catalytic activity">
    <reaction evidence="17 18">
        <text>a ubiquinone + NADH + 5 H(+)(in) = a ubiquinol + NAD(+) + 4 H(+)(out)</text>
        <dbReference type="Rhea" id="RHEA:29091"/>
        <dbReference type="Rhea" id="RHEA-COMP:9565"/>
        <dbReference type="Rhea" id="RHEA-COMP:9566"/>
        <dbReference type="ChEBI" id="CHEBI:15378"/>
        <dbReference type="ChEBI" id="CHEBI:16389"/>
        <dbReference type="ChEBI" id="CHEBI:17976"/>
        <dbReference type="ChEBI" id="CHEBI:57540"/>
        <dbReference type="ChEBI" id="CHEBI:57945"/>
        <dbReference type="EC" id="7.1.1.2"/>
    </reaction>
</comment>
<dbReference type="PANTHER" id="PTHR46552">
    <property type="entry name" value="NADH-UBIQUINONE OXIDOREDUCTASE CHAIN 2"/>
    <property type="match status" value="1"/>
</dbReference>
<feature type="chain" id="PRO_5016996726" description="NADH-ubiquinone oxidoreductase chain 2" evidence="19">
    <location>
        <begin position="26"/>
        <end position="336"/>
    </location>
</feature>
<evidence type="ECO:0000256" key="9">
    <source>
        <dbReference type="ARBA" id="ARBA00022792"/>
    </source>
</evidence>
<keyword evidence="15 18" id="KW-0496">Mitochondrion</keyword>
<comment type="similarity">
    <text evidence="3 18">Belongs to the complex I subunit 2 family.</text>
</comment>
<feature type="transmembrane region" description="Helical" evidence="18">
    <location>
        <begin position="191"/>
        <end position="211"/>
    </location>
</feature>
<dbReference type="GO" id="GO:0005743">
    <property type="term" value="C:mitochondrial inner membrane"/>
    <property type="evidence" value="ECO:0007669"/>
    <property type="project" value="UniProtKB-SubCell"/>
</dbReference>
<dbReference type="PRINTS" id="PR01436">
    <property type="entry name" value="NADHDHGNASE2"/>
</dbReference>
<evidence type="ECO:0000256" key="15">
    <source>
        <dbReference type="ARBA" id="ARBA00023128"/>
    </source>
</evidence>
<reference evidence="21" key="1">
    <citation type="submission" date="2016-10" db="EMBL/GenBank/DDBJ databases">
        <authorList>
            <person name="Cai Z."/>
        </authorList>
    </citation>
    <scope>NUCLEOTIDE SEQUENCE</scope>
</reference>
<evidence type="ECO:0000256" key="2">
    <source>
        <dbReference type="ARBA" id="ARBA00004448"/>
    </source>
</evidence>
<dbReference type="InterPro" id="IPR003917">
    <property type="entry name" value="NADH_UbQ_OxRdtase_chain2"/>
</dbReference>
<evidence type="ECO:0000256" key="13">
    <source>
        <dbReference type="ARBA" id="ARBA00023027"/>
    </source>
</evidence>
<comment type="function">
    <text evidence="18">Core subunit of the mitochondrial membrane respiratory chain NADH dehydrogenase (Complex I) which catalyzes electron transfer from NADH through the respiratory chain, using ubiquinone as an electron acceptor. Essential for the catalytic activity and assembly of complex I.</text>
</comment>
<dbReference type="InterPro" id="IPR050175">
    <property type="entry name" value="Complex_I_Subunit_2"/>
</dbReference>
<evidence type="ECO:0000256" key="18">
    <source>
        <dbReference type="RuleBase" id="RU003403"/>
    </source>
</evidence>
<reference evidence="21" key="2">
    <citation type="journal article" date="2018" name="Syst. Parasitol.">
        <title>The first complete mitochondrial genome of a parasitic isopod supports Epicaridea Latreille, 1825 as a suborder and reveals the less conservative genome of isopods.</title>
        <authorList>
            <person name="Yu J."/>
            <person name="An J."/>
            <person name="Li Y."/>
            <person name="Boyko C.B."/>
        </authorList>
    </citation>
    <scope>NUCLEOTIDE SEQUENCE</scope>
</reference>
<sequence length="336" mass="37090">MHLKGNMTMCMLLLILLSLLMGLSSLSWMGYWISLELNTIAFLGMVCILSGSNYSGGMKYFMVQSSCSFLLIFSTFSAELASSDVWALLVLFSLMVKVGASPFHMWVPLVSGELEWAGNIILLTLQKIIPMALLCLLYNSSMESIYILIGGLSCIVGGVSGWGELSLRKLMSFSSINHVGWMVVCSMMGEGVWTIYFIVYSLLSLGVMSLMKIVDVWNMNDLWESGESGLRFSLSMLLLSLSGIPPMTGFYPKWVVLEASYSVGLGPMVLFMLVASIVLMSFYLRLVLFSLTFHSKGLVKSKFYLWGPISLLSTLGWAGLEAFGLLSSSLQHMLLL</sequence>
<comment type="function">
    <text evidence="1">Core subunit of the mitochondrial membrane respiratory chain NADH dehydrogenase (Complex I) that is believed to belong to the minimal assembly required for catalysis. Complex I functions in the transfer of electrons from NADH to the respiratory chain. The immediate electron acceptor for the enzyme is believed to be ubiquinone.</text>
</comment>
<evidence type="ECO:0000256" key="3">
    <source>
        <dbReference type="ARBA" id="ARBA00007012"/>
    </source>
</evidence>
<dbReference type="RefSeq" id="YP_009477595.1">
    <property type="nucleotide sequence ID" value="NC_037467.1"/>
</dbReference>
<keyword evidence="11 18" id="KW-0249">Electron transport</keyword>
<keyword evidence="9 18" id="KW-0999">Mitochondrion inner membrane</keyword>
<feature type="transmembrane region" description="Helical" evidence="18">
    <location>
        <begin position="145"/>
        <end position="163"/>
    </location>
</feature>
<keyword evidence="13 18" id="KW-0520">NAD</keyword>
<feature type="transmembrane region" description="Helical" evidence="18">
    <location>
        <begin position="232"/>
        <end position="251"/>
    </location>
</feature>
<dbReference type="GeneID" id="37277743"/>
<dbReference type="GO" id="GO:0006120">
    <property type="term" value="P:mitochondrial electron transport, NADH to ubiquinone"/>
    <property type="evidence" value="ECO:0007669"/>
    <property type="project" value="InterPro"/>
</dbReference>
<feature type="signal peptide" evidence="19">
    <location>
        <begin position="1"/>
        <end position="25"/>
    </location>
</feature>
<accession>A0A343DSC6</accession>
<evidence type="ECO:0000256" key="10">
    <source>
        <dbReference type="ARBA" id="ARBA00022967"/>
    </source>
</evidence>
<keyword evidence="7 18" id="KW-0679">Respiratory chain</keyword>
<keyword evidence="8 18" id="KW-0812">Transmembrane</keyword>
<organism evidence="21">
    <name type="scientific">Gyge ovalis</name>
    <dbReference type="NCBI Taxonomy" id="2008693"/>
    <lineage>
        <taxon>Eukaryota</taxon>
        <taxon>Metazoa</taxon>
        <taxon>Ecdysozoa</taxon>
        <taxon>Arthropoda</taxon>
        <taxon>Crustacea</taxon>
        <taxon>Multicrustacea</taxon>
        <taxon>Malacostraca</taxon>
        <taxon>Eumalacostraca</taxon>
        <taxon>Peracarida</taxon>
        <taxon>Isopoda</taxon>
        <taxon>Epicaridea</taxon>
        <taxon>Bopyridoidea</taxon>
        <taxon>Bopyridae</taxon>
        <taxon>Gyge</taxon>
    </lineage>
</organism>
<keyword evidence="19" id="KW-0732">Signal</keyword>
<protein>
    <recommendedName>
        <fullName evidence="5 18">NADH-ubiquinone oxidoreductase chain 2</fullName>
        <ecNumber evidence="4 18">7.1.1.2</ecNumber>
    </recommendedName>
</protein>
<feature type="transmembrane region" description="Helical" evidence="18">
    <location>
        <begin position="303"/>
        <end position="326"/>
    </location>
</feature>
<evidence type="ECO:0000256" key="16">
    <source>
        <dbReference type="ARBA" id="ARBA00023136"/>
    </source>
</evidence>
<evidence type="ECO:0000256" key="1">
    <source>
        <dbReference type="ARBA" id="ARBA00003257"/>
    </source>
</evidence>
<keyword evidence="16 18" id="KW-0472">Membrane</keyword>
<dbReference type="GO" id="GO:0008137">
    <property type="term" value="F:NADH dehydrogenase (ubiquinone) activity"/>
    <property type="evidence" value="ECO:0007669"/>
    <property type="project" value="UniProtKB-EC"/>
</dbReference>
<evidence type="ECO:0000256" key="19">
    <source>
        <dbReference type="SAM" id="SignalP"/>
    </source>
</evidence>
<keyword evidence="12 18" id="KW-1133">Transmembrane helix</keyword>
<geneLocation type="mitochondrion" evidence="21"/>
<evidence type="ECO:0000259" key="20">
    <source>
        <dbReference type="Pfam" id="PF00361"/>
    </source>
</evidence>